<dbReference type="InterPro" id="IPR052972">
    <property type="entry name" value="Sacsin_chaperone_reg"/>
</dbReference>
<dbReference type="PANTHER" id="PTHR15600:SF42">
    <property type="entry name" value="SACSIN"/>
    <property type="match status" value="1"/>
</dbReference>
<evidence type="ECO:0000256" key="1">
    <source>
        <dbReference type="SAM" id="MobiDB-lite"/>
    </source>
</evidence>
<dbReference type="PANTHER" id="PTHR15600">
    <property type="entry name" value="SACSIN"/>
    <property type="match status" value="1"/>
</dbReference>
<proteinExistence type="predicted"/>
<dbReference type="GO" id="GO:0030544">
    <property type="term" value="F:Hsp70 protein binding"/>
    <property type="evidence" value="ECO:0007669"/>
    <property type="project" value="TreeGrafter"/>
</dbReference>
<accession>A0A8H7D9K6</accession>
<dbReference type="SUPFAM" id="SSF54695">
    <property type="entry name" value="POZ domain"/>
    <property type="match status" value="1"/>
</dbReference>
<evidence type="ECO:0000256" key="2">
    <source>
        <dbReference type="SAM" id="SignalP"/>
    </source>
</evidence>
<protein>
    <recommendedName>
        <fullName evidence="5">BTB domain-containing protein</fullName>
    </recommendedName>
</protein>
<dbReference type="Proteomes" id="UP000623467">
    <property type="component" value="Unassembled WGS sequence"/>
</dbReference>
<feature type="signal peptide" evidence="2">
    <location>
        <begin position="1"/>
        <end position="23"/>
    </location>
</feature>
<dbReference type="OrthoDB" id="1262810at2759"/>
<organism evidence="3 4">
    <name type="scientific">Mycena sanguinolenta</name>
    <dbReference type="NCBI Taxonomy" id="230812"/>
    <lineage>
        <taxon>Eukaryota</taxon>
        <taxon>Fungi</taxon>
        <taxon>Dikarya</taxon>
        <taxon>Basidiomycota</taxon>
        <taxon>Agaricomycotina</taxon>
        <taxon>Agaricomycetes</taxon>
        <taxon>Agaricomycetidae</taxon>
        <taxon>Agaricales</taxon>
        <taxon>Marasmiineae</taxon>
        <taxon>Mycenaceae</taxon>
        <taxon>Mycena</taxon>
    </lineage>
</organism>
<feature type="region of interest" description="Disordered" evidence="1">
    <location>
        <begin position="996"/>
        <end position="1015"/>
    </location>
</feature>
<dbReference type="EMBL" id="JACAZH010000007">
    <property type="protein sequence ID" value="KAF7363913.1"/>
    <property type="molecule type" value="Genomic_DNA"/>
</dbReference>
<keyword evidence="4" id="KW-1185">Reference proteome</keyword>
<comment type="caution">
    <text evidence="3">The sequence shown here is derived from an EMBL/GenBank/DDBJ whole genome shotgun (WGS) entry which is preliminary data.</text>
</comment>
<evidence type="ECO:0008006" key="5">
    <source>
        <dbReference type="Google" id="ProtNLM"/>
    </source>
</evidence>
<evidence type="ECO:0000313" key="3">
    <source>
        <dbReference type="EMBL" id="KAF7363913.1"/>
    </source>
</evidence>
<dbReference type="InterPro" id="IPR011333">
    <property type="entry name" value="SKP1/BTB/POZ_sf"/>
</dbReference>
<feature type="chain" id="PRO_5034171374" description="BTB domain-containing protein" evidence="2">
    <location>
        <begin position="24"/>
        <end position="1015"/>
    </location>
</feature>
<keyword evidence="2" id="KW-0732">Signal</keyword>
<dbReference type="Gene3D" id="3.30.710.10">
    <property type="entry name" value="Potassium Channel Kv1.1, Chain A"/>
    <property type="match status" value="1"/>
</dbReference>
<name>A0A8H7D9K6_9AGAR</name>
<reference evidence="3" key="1">
    <citation type="submission" date="2020-05" db="EMBL/GenBank/DDBJ databases">
        <title>Mycena genomes resolve the evolution of fungal bioluminescence.</title>
        <authorList>
            <person name="Tsai I.J."/>
        </authorList>
    </citation>
    <scope>NUCLEOTIDE SEQUENCE</scope>
    <source>
        <strain evidence="3">160909Yilan</strain>
    </source>
</reference>
<dbReference type="AlphaFoldDB" id="A0A8H7D9K6"/>
<sequence>MGLHESKIGLVIRMALLLEHSTAQKTHGVQQPVQPHFLFSTLRLPVPTSLPAHISAPWAISSSRQYIIFEPPDSTGNRVPQAAFNNWILGTLVPPLYISAIHEAATARTLHLPKNPLQWWPVNDSAGDNNSISRVIVEAFYNSIPQSSIHSLLGKATTVDELRFVNPSFMREVLQSRTTKFAQLFSSKHILITMVDAVLLFLLKGGISVSDLPLLVKSDGTLTHGNSQCPIKYVLKGVAIPDIFPHSDFLHENMDEETQNLLIRSTGVNVRLFDASGAIELVKKYIQAQPRCTHSSEVQQWITRFWEIYRYLPGPPAPSSLDSLPLIPTASGEYISLQYCRRDDVITEPGRPALVSAMRKLAIVFCRVPEPLRATFDKPFNLQSFLNAIRLQRDPFDGLSSDETREIRDWVRSDLYTCTSTESRTVVKGLPIWEARQNNRTVLIEASRLEMLPIDGLDSEIFDGFTRSETAIANYNPGLETVLFWAPQTPRVTSERLAQLLFFPDFLHPSNMDRYSALLAGFLNIGGQGMIPVPDGNCRLRPVNNLYDHSVELFATALQSFEQSLFLHPDFRHMQPQLRSKGLHSQVDWESFLHCANTVDDDLVVRGLPEAQVMPRAEVVCAFYNSSLPRIVMGKTLRWTQLNSLRFVPRKEIRSPSASYITDAYCERLPQIVAPSQILLQKYEQIAWTQRALCQEEPTGDLTALNKSFGVPTAAEVVQHLVILTQKVARDHPQNRTLIQQIRATYEWLNNNKEAARVHLLCTPVAFFLNVDDPTWETWEWRTAAQILFDIEYDFPETNTFRARRFLQDYRPLLLAAGAGVEHNVEYKPKTRAPDGNILRDSFDAMRKAGQLTDTVLMPITDEDIDEESLRAHSAFLAAAIPHVRAGLSDWVESQGGKYSFPGSYFGALAILDFVYTGRIERSAETDDGHMELLRDLLELLPVADQWELVGVKDEIGRLIRDKKLLSRDTYWMIMKRAEDCGAASLVEYCQEWGRANPKSVPDERYEENPESESE</sequence>
<dbReference type="CDD" id="cd18186">
    <property type="entry name" value="BTB_POZ_ZBTB_KLHL-like"/>
    <property type="match status" value="1"/>
</dbReference>
<gene>
    <name evidence="3" type="ORF">MSAN_01049400</name>
</gene>
<evidence type="ECO:0000313" key="4">
    <source>
        <dbReference type="Proteomes" id="UP000623467"/>
    </source>
</evidence>